<dbReference type="AlphaFoldDB" id="A0A381UIQ0"/>
<keyword evidence="2" id="KW-0808">Transferase</keyword>
<evidence type="ECO:0000256" key="2">
    <source>
        <dbReference type="ARBA" id="ARBA00022679"/>
    </source>
</evidence>
<dbReference type="EMBL" id="UINC01006287">
    <property type="protein sequence ID" value="SVA26633.1"/>
    <property type="molecule type" value="Genomic_DNA"/>
</dbReference>
<gene>
    <name evidence="3" type="ORF">METZ01_LOCUS79487</name>
</gene>
<dbReference type="CDD" id="cd02440">
    <property type="entry name" value="AdoMet_MTases"/>
    <property type="match status" value="1"/>
</dbReference>
<dbReference type="GO" id="GO:0003676">
    <property type="term" value="F:nucleic acid binding"/>
    <property type="evidence" value="ECO:0007669"/>
    <property type="project" value="InterPro"/>
</dbReference>
<evidence type="ECO:0008006" key="4">
    <source>
        <dbReference type="Google" id="ProtNLM"/>
    </source>
</evidence>
<dbReference type="PANTHER" id="PTHR43542:SF1">
    <property type="entry name" value="METHYLTRANSFERASE"/>
    <property type="match status" value="1"/>
</dbReference>
<dbReference type="InterPro" id="IPR004398">
    <property type="entry name" value="RNA_MeTrfase_RsmD"/>
</dbReference>
<dbReference type="PIRSF" id="PIRSF004553">
    <property type="entry name" value="CHP00095"/>
    <property type="match status" value="1"/>
</dbReference>
<reference evidence="3" key="1">
    <citation type="submission" date="2018-05" db="EMBL/GenBank/DDBJ databases">
        <authorList>
            <person name="Lanie J.A."/>
            <person name="Ng W.-L."/>
            <person name="Kazmierczak K.M."/>
            <person name="Andrzejewski T.M."/>
            <person name="Davidsen T.M."/>
            <person name="Wayne K.J."/>
            <person name="Tettelin H."/>
            <person name="Glass J.I."/>
            <person name="Rusch D."/>
            <person name="Podicherti R."/>
            <person name="Tsui H.-C.T."/>
            <person name="Winkler M.E."/>
        </authorList>
    </citation>
    <scope>NUCLEOTIDE SEQUENCE</scope>
</reference>
<accession>A0A381UIQ0</accession>
<keyword evidence="1" id="KW-0489">Methyltransferase</keyword>
<dbReference type="InterPro" id="IPR029063">
    <property type="entry name" value="SAM-dependent_MTases_sf"/>
</dbReference>
<dbReference type="InterPro" id="IPR002052">
    <property type="entry name" value="DNA_methylase_N6_adenine_CS"/>
</dbReference>
<evidence type="ECO:0000256" key="1">
    <source>
        <dbReference type="ARBA" id="ARBA00022603"/>
    </source>
</evidence>
<dbReference type="NCBIfam" id="TIGR00095">
    <property type="entry name" value="16S rRNA (guanine(966)-N(2))-methyltransferase RsmD"/>
    <property type="match status" value="1"/>
</dbReference>
<organism evidence="3">
    <name type="scientific">marine metagenome</name>
    <dbReference type="NCBI Taxonomy" id="408172"/>
    <lineage>
        <taxon>unclassified sequences</taxon>
        <taxon>metagenomes</taxon>
        <taxon>ecological metagenomes</taxon>
    </lineage>
</organism>
<dbReference type="Gene3D" id="3.40.50.150">
    <property type="entry name" value="Vaccinia Virus protein VP39"/>
    <property type="match status" value="1"/>
</dbReference>
<dbReference type="GO" id="GO:0031167">
    <property type="term" value="P:rRNA methylation"/>
    <property type="evidence" value="ECO:0007669"/>
    <property type="project" value="InterPro"/>
</dbReference>
<dbReference type="GO" id="GO:0008168">
    <property type="term" value="F:methyltransferase activity"/>
    <property type="evidence" value="ECO:0007669"/>
    <property type="project" value="UniProtKB-KW"/>
</dbReference>
<sequence length="186" mass="19876">MRVIGGSLKGRRLFSPRWEGLRPTSDRLRETLFDVVGSRIEGLRVLDGCAGTGALGIEALSRGADHAVFMERDARAVALIKRNLEHCSLNPRSTVRRATLPQALRRPVAGPFDFILLDPPYGASDIGAILTAAGTALAADGILVIERARGCALPDVDGLKSQREVRAGNGVIEFYSAVDVCVPATE</sequence>
<dbReference type="SUPFAM" id="SSF53335">
    <property type="entry name" value="S-adenosyl-L-methionine-dependent methyltransferases"/>
    <property type="match status" value="1"/>
</dbReference>
<proteinExistence type="predicted"/>
<name>A0A381UIQ0_9ZZZZ</name>
<protein>
    <recommendedName>
        <fullName evidence="4">16S rRNA (Guanine(966)-N(2))-methyltransferase RsmD</fullName>
    </recommendedName>
</protein>
<dbReference type="PANTHER" id="PTHR43542">
    <property type="entry name" value="METHYLTRANSFERASE"/>
    <property type="match status" value="1"/>
</dbReference>
<dbReference type="PROSITE" id="PS00092">
    <property type="entry name" value="N6_MTASE"/>
    <property type="match status" value="1"/>
</dbReference>
<evidence type="ECO:0000313" key="3">
    <source>
        <dbReference type="EMBL" id="SVA26633.1"/>
    </source>
</evidence>
<dbReference type="Pfam" id="PF03602">
    <property type="entry name" value="Cons_hypoth95"/>
    <property type="match status" value="1"/>
</dbReference>